<dbReference type="Gene3D" id="1.20.120.1080">
    <property type="match status" value="1"/>
</dbReference>
<dbReference type="GO" id="GO:0003723">
    <property type="term" value="F:RNA binding"/>
    <property type="evidence" value="ECO:0007669"/>
    <property type="project" value="TreeGrafter"/>
</dbReference>
<dbReference type="EMBL" id="MCBS01023078">
    <property type="protein sequence ID" value="RKF75947.1"/>
    <property type="molecule type" value="Genomic_DNA"/>
</dbReference>
<evidence type="ECO:0000256" key="7">
    <source>
        <dbReference type="SAM" id="MobiDB-lite"/>
    </source>
</evidence>
<dbReference type="Proteomes" id="UP000285326">
    <property type="component" value="Unassembled WGS sequence"/>
</dbReference>
<comment type="caution">
    <text evidence="10">The sequence shown here is derived from an EMBL/GenBank/DDBJ whole genome shotgun (WGS) entry which is preliminary data.</text>
</comment>
<evidence type="ECO:0000313" key="11">
    <source>
        <dbReference type="Proteomes" id="UP000285326"/>
    </source>
</evidence>
<comment type="similarity">
    <text evidence="1">Belongs to the DEAD box helicase family. DEAH subfamily.</text>
</comment>
<keyword evidence="3" id="KW-0547">Nucleotide-binding</keyword>
<dbReference type="GO" id="GO:0003724">
    <property type="term" value="F:RNA helicase activity"/>
    <property type="evidence" value="ECO:0007669"/>
    <property type="project" value="UniProtKB-EC"/>
</dbReference>
<feature type="region of interest" description="Disordered" evidence="7">
    <location>
        <begin position="1288"/>
        <end position="1321"/>
    </location>
</feature>
<evidence type="ECO:0000256" key="1">
    <source>
        <dbReference type="ARBA" id="ARBA00008792"/>
    </source>
</evidence>
<dbReference type="PROSITE" id="PS00690">
    <property type="entry name" value="DEAH_ATP_HELICASE"/>
    <property type="match status" value="1"/>
</dbReference>
<keyword evidence="4" id="KW-0378">Hydrolase</keyword>
<dbReference type="InterPro" id="IPR014001">
    <property type="entry name" value="Helicase_ATP-bd"/>
</dbReference>
<dbReference type="Pfam" id="PF04408">
    <property type="entry name" value="WHD_HA2"/>
    <property type="match status" value="1"/>
</dbReference>
<dbReference type="InterPro" id="IPR048333">
    <property type="entry name" value="HA2_WH"/>
</dbReference>
<feature type="domain" description="Helicase ATP-binding" evidence="8">
    <location>
        <begin position="487"/>
        <end position="662"/>
    </location>
</feature>
<dbReference type="FunFam" id="1.20.120.1080:FF:000002">
    <property type="entry name" value="Putative ATP-dependent RNA helicase DHX36"/>
    <property type="match status" value="1"/>
</dbReference>
<feature type="compositionally biased region" description="Basic and acidic residues" evidence="7">
    <location>
        <begin position="1288"/>
        <end position="1311"/>
    </location>
</feature>
<sequence length="1337" mass="150968">MSLGIFLVGGNRPQFRRKTVFTSPGFRFFSLSLLKLLKRPSQKKSVGRKPPPIEPYFDYIPHDPIPKDPEPPAYVPTSKDYPFLKKWIFHETWDTGGWNRLTKLGQVHKSTSSLRQGGIDQWKFSFVWKTHGGEKYTCVGTGNTKVDARKKSAERFLATLHEKGILSELSREVTENNEQKESKKNEQKEIVSKCSQMRINTYNYGAKILAIPKVEITPRKTSSRLRSITTGYTVSIKLEECNIHVEESGASLAKTEFNAYSKFKSAVEAYHAAENTTDNSLKDDGCSLNVSCGKDFVFYYRRKVLKANNNNSNDQASFKTKERNEGSLVSVQINMDEKIIGTTVYANKFKEAEPLAYLTAAVDLAQRNPSILKMFLGEKRSSSGEIIQSHIQVPLSMSTTTLDLISAATAPIKRSRKFQRPDQEFTVSSDALRLRRPFRSSLSHEETSIRNHWLKSKLDAFNLNPQFRQLRQQKESLPMNQYKKEVLELVKNNTFSVIVGETGSGKTTQVPAIIFEEAIARGKGASINIMCTQPRRIAAKSVASRVAFERGENLQETVGYHVYLDVKRPKQEGSICYCTTEILLKQLQNNPDEAMESISHIIVDEAHERDIPIDFLLITLKRIIKARRAARKSVPKVVIMSATLNISLFANYFGDLKSDGKVYSCPSLTVPGKTFPVKRKYVDELLAELKENYGNKSGIENCSTTQKYLQIERNFKNEPSSQFDWTQTQERLAAKTKDSEDAIIPHNFISVTIAHIVKTSTDGAILTFLPGLKDLEDVQKALLSNPLGINFGDDSMYRIILLHSLMKDAQNTLFEPCPPGCRKIILATNIAETSITIPDVRHVVDTGKLNEMNFDPMTRIKNLKCTWVSKSNSKQRSGRAGRVQNGYYYALFSEERFESFRDCGLPQLLRSDLKDVCLSTKGQTLECSIQEFLADAIEKPSSQAVDAAIKDLIQLGALTRDEQITPLGQLLHSLPVDPDLGKMIVLGVIFRCFDPLLTLAAAESEKDFFMRPISARKEADQARFAFGRGTNSDAITLINAFRHARHARRTMKRQDYMGVMIKNFLNAITVETIEKKMFQIEEVLVSSGVIPRGSKSLSTSFHCGHPMLNENSDNQSLIKALILARCPGNLSVRIGTSMRYRTKTESGISIRSGLNGTRFGFRNSLPRAALVSYATMLKDDTGKLCLRDTNLVNPLAAALFGGSLESRFRKLVTDNWIIYNLNSEREIPIINPYGYIFDLRLSLDKVLSDSFLDLARRRNLLDNRMRWEFTSAIAEILTHSDKLLKEEEDMRRTRQEANADSASRMEQDRSRLGVSQGQRGHRSLKPFLRDLLTEIEK</sequence>
<name>A0A420IN64_9PEZI</name>
<dbReference type="PROSITE" id="PS51194">
    <property type="entry name" value="HELICASE_CTER"/>
    <property type="match status" value="1"/>
</dbReference>
<dbReference type="CDD" id="cd18791">
    <property type="entry name" value="SF2_C_RHA"/>
    <property type="match status" value="1"/>
</dbReference>
<dbReference type="Gene3D" id="3.40.50.300">
    <property type="entry name" value="P-loop containing nucleotide triphosphate hydrolases"/>
    <property type="match status" value="2"/>
</dbReference>
<dbReference type="InterPro" id="IPR002464">
    <property type="entry name" value="DNA/RNA_helicase_DEAH_CS"/>
</dbReference>
<evidence type="ECO:0000256" key="5">
    <source>
        <dbReference type="ARBA" id="ARBA00022806"/>
    </source>
</evidence>
<organism evidence="10 11">
    <name type="scientific">Golovinomyces cichoracearum</name>
    <dbReference type="NCBI Taxonomy" id="62708"/>
    <lineage>
        <taxon>Eukaryota</taxon>
        <taxon>Fungi</taxon>
        <taxon>Dikarya</taxon>
        <taxon>Ascomycota</taxon>
        <taxon>Pezizomycotina</taxon>
        <taxon>Leotiomycetes</taxon>
        <taxon>Erysiphales</taxon>
        <taxon>Erysiphaceae</taxon>
        <taxon>Golovinomyces</taxon>
    </lineage>
</organism>
<dbReference type="CDD" id="cd17917">
    <property type="entry name" value="DEXHc_RHA-like"/>
    <property type="match status" value="1"/>
</dbReference>
<evidence type="ECO:0000313" key="10">
    <source>
        <dbReference type="EMBL" id="RKF75947.1"/>
    </source>
</evidence>
<dbReference type="PANTHER" id="PTHR18934">
    <property type="entry name" value="ATP-DEPENDENT RNA HELICASE"/>
    <property type="match status" value="1"/>
</dbReference>
<dbReference type="Pfam" id="PF21010">
    <property type="entry name" value="HA2_C"/>
    <property type="match status" value="1"/>
</dbReference>
<evidence type="ECO:0000256" key="2">
    <source>
        <dbReference type="ARBA" id="ARBA00012552"/>
    </source>
</evidence>
<evidence type="ECO:0000256" key="3">
    <source>
        <dbReference type="ARBA" id="ARBA00022741"/>
    </source>
</evidence>
<dbReference type="InterPro" id="IPR011545">
    <property type="entry name" value="DEAD/DEAH_box_helicase_dom"/>
</dbReference>
<dbReference type="SMART" id="SM00490">
    <property type="entry name" value="HELICc"/>
    <property type="match status" value="1"/>
</dbReference>
<accession>A0A420IN64</accession>
<dbReference type="InterPro" id="IPR001650">
    <property type="entry name" value="Helicase_C-like"/>
</dbReference>
<feature type="domain" description="Helicase C-terminal" evidence="9">
    <location>
        <begin position="751"/>
        <end position="924"/>
    </location>
</feature>
<gene>
    <name evidence="10" type="ORF">GcM1_230015</name>
</gene>
<protein>
    <recommendedName>
        <fullName evidence="2">RNA helicase</fullName>
        <ecNumber evidence="2">3.6.4.13</ecNumber>
    </recommendedName>
</protein>
<reference evidence="10 11" key="1">
    <citation type="journal article" date="2018" name="BMC Genomics">
        <title>Comparative genome analyses reveal sequence features reflecting distinct modes of host-adaptation between dicot and monocot powdery mildew.</title>
        <authorList>
            <person name="Wu Y."/>
            <person name="Ma X."/>
            <person name="Pan Z."/>
            <person name="Kale S.D."/>
            <person name="Song Y."/>
            <person name="King H."/>
            <person name="Zhang Q."/>
            <person name="Presley C."/>
            <person name="Deng X."/>
            <person name="Wei C.I."/>
            <person name="Xiao S."/>
        </authorList>
    </citation>
    <scope>NUCLEOTIDE SEQUENCE [LARGE SCALE GENOMIC DNA]</scope>
    <source>
        <strain evidence="10">UMSG1</strain>
    </source>
</reference>
<dbReference type="InterPro" id="IPR007502">
    <property type="entry name" value="Helicase-assoc_dom"/>
</dbReference>
<dbReference type="PROSITE" id="PS51192">
    <property type="entry name" value="HELICASE_ATP_BIND_1"/>
    <property type="match status" value="1"/>
</dbReference>
<evidence type="ECO:0000256" key="6">
    <source>
        <dbReference type="ARBA" id="ARBA00022840"/>
    </source>
</evidence>
<dbReference type="PANTHER" id="PTHR18934:SF99">
    <property type="entry name" value="ATP-DEPENDENT RNA HELICASE DHX37-RELATED"/>
    <property type="match status" value="1"/>
</dbReference>
<proteinExistence type="inferred from homology"/>
<evidence type="ECO:0000259" key="9">
    <source>
        <dbReference type="PROSITE" id="PS51194"/>
    </source>
</evidence>
<dbReference type="SUPFAM" id="SSF52540">
    <property type="entry name" value="P-loop containing nucleoside triphosphate hydrolases"/>
    <property type="match status" value="1"/>
</dbReference>
<dbReference type="Pfam" id="PF00270">
    <property type="entry name" value="DEAD"/>
    <property type="match status" value="1"/>
</dbReference>
<keyword evidence="5 10" id="KW-0347">Helicase</keyword>
<evidence type="ECO:0000259" key="8">
    <source>
        <dbReference type="PROSITE" id="PS51192"/>
    </source>
</evidence>
<dbReference type="Pfam" id="PF00271">
    <property type="entry name" value="Helicase_C"/>
    <property type="match status" value="1"/>
</dbReference>
<dbReference type="SMART" id="SM00487">
    <property type="entry name" value="DEXDc"/>
    <property type="match status" value="1"/>
</dbReference>
<keyword evidence="6" id="KW-0067">ATP-binding</keyword>
<dbReference type="SMART" id="SM00847">
    <property type="entry name" value="HA2"/>
    <property type="match status" value="1"/>
</dbReference>
<dbReference type="EC" id="3.6.4.13" evidence="2"/>
<dbReference type="InterPro" id="IPR027417">
    <property type="entry name" value="P-loop_NTPase"/>
</dbReference>
<evidence type="ECO:0000256" key="4">
    <source>
        <dbReference type="ARBA" id="ARBA00022801"/>
    </source>
</evidence>
<dbReference type="GO" id="GO:1990904">
    <property type="term" value="C:ribonucleoprotein complex"/>
    <property type="evidence" value="ECO:0007669"/>
    <property type="project" value="UniProtKB-ARBA"/>
</dbReference>
<dbReference type="GO" id="GO:0005524">
    <property type="term" value="F:ATP binding"/>
    <property type="evidence" value="ECO:0007669"/>
    <property type="project" value="UniProtKB-KW"/>
</dbReference>
<dbReference type="GO" id="GO:0016787">
    <property type="term" value="F:hydrolase activity"/>
    <property type="evidence" value="ECO:0007669"/>
    <property type="project" value="UniProtKB-KW"/>
</dbReference>